<feature type="chain" id="PRO_5047508981" description="Lipoprotein" evidence="1">
    <location>
        <begin position="27"/>
        <end position="134"/>
    </location>
</feature>
<name>A0ABY5WET3_9RHOB</name>
<dbReference type="EMBL" id="CP081051">
    <property type="protein sequence ID" value="UWQ39958.1"/>
    <property type="molecule type" value="Genomic_DNA"/>
</dbReference>
<evidence type="ECO:0000313" key="2">
    <source>
        <dbReference type="EMBL" id="UWQ39958.1"/>
    </source>
</evidence>
<organism evidence="2 3">
    <name type="scientific">Leisingera aquaemixtae</name>
    <dbReference type="NCBI Taxonomy" id="1396826"/>
    <lineage>
        <taxon>Bacteria</taxon>
        <taxon>Pseudomonadati</taxon>
        <taxon>Pseudomonadota</taxon>
        <taxon>Alphaproteobacteria</taxon>
        <taxon>Rhodobacterales</taxon>
        <taxon>Roseobacteraceae</taxon>
        <taxon>Leisingera</taxon>
    </lineage>
</organism>
<evidence type="ECO:0000313" key="3">
    <source>
        <dbReference type="Proteomes" id="UP001058514"/>
    </source>
</evidence>
<dbReference type="Proteomes" id="UP001058514">
    <property type="component" value="Chromosome"/>
</dbReference>
<keyword evidence="1" id="KW-0732">Signal</keyword>
<evidence type="ECO:0000256" key="1">
    <source>
        <dbReference type="SAM" id="SignalP"/>
    </source>
</evidence>
<proteinExistence type="predicted"/>
<dbReference type="PROSITE" id="PS51257">
    <property type="entry name" value="PROKAR_LIPOPROTEIN"/>
    <property type="match status" value="1"/>
</dbReference>
<gene>
    <name evidence="2" type="ORF">K3718_10200</name>
</gene>
<evidence type="ECO:0008006" key="4">
    <source>
        <dbReference type="Google" id="ProtNLM"/>
    </source>
</evidence>
<sequence>MTVNFTKSVLSLMCCALLAACGGAPASNEMQFDNDGNGRFSGSAGSDWTAQEIRTHASGAVCGNGPVAEFNVRVLPTAPDYKIFSGSCANGGGSFPVAGGGQDYTVTAQPVQAAPVVATAGNSPAWDGSTPFVD</sequence>
<keyword evidence="3" id="KW-1185">Reference proteome</keyword>
<reference evidence="2" key="1">
    <citation type="submission" date="2021-08" db="EMBL/GenBank/DDBJ databases">
        <authorList>
            <person name="Nwanade C."/>
            <person name="Wang M."/>
            <person name="Masoudi A."/>
            <person name="Yu Z."/>
            <person name="Liu J."/>
        </authorList>
    </citation>
    <scope>NUCLEOTIDE SEQUENCE</scope>
    <source>
        <strain evidence="2">S166</strain>
    </source>
</reference>
<feature type="signal peptide" evidence="1">
    <location>
        <begin position="1"/>
        <end position="26"/>
    </location>
</feature>
<protein>
    <recommendedName>
        <fullName evidence="4">Lipoprotein</fullName>
    </recommendedName>
</protein>
<accession>A0ABY5WET3</accession>
<dbReference type="RefSeq" id="WP_259963471.1">
    <property type="nucleotide sequence ID" value="NZ_CP081051.1"/>
</dbReference>